<protein>
    <submittedName>
        <fullName evidence="1">Uncharacterized protein</fullName>
    </submittedName>
</protein>
<sequence>MLRRLETLRFDVVYFAGFIAGSLARSEPKLPCPCRCEAVWEELQSSTPAYQLVGDELVQFLRSLKTWDGASPLALNFGTVQPHRIHVLVTGSVYLVGDVLSALQPEYSVTWT</sequence>
<proteinExistence type="predicted"/>
<name>U6HNX4_ECHMU</name>
<reference evidence="1" key="2">
    <citation type="submission" date="2015-11" db="EMBL/GenBank/DDBJ databases">
        <authorList>
            <person name="Zhang Y."/>
            <person name="Guo Z."/>
        </authorList>
    </citation>
    <scope>NUCLEOTIDE SEQUENCE</scope>
</reference>
<keyword evidence="2" id="KW-1185">Reference proteome</keyword>
<evidence type="ECO:0000313" key="2">
    <source>
        <dbReference type="Proteomes" id="UP000017246"/>
    </source>
</evidence>
<organism evidence="1 2">
    <name type="scientific">Echinococcus multilocularis</name>
    <name type="common">Fox tapeworm</name>
    <dbReference type="NCBI Taxonomy" id="6211"/>
    <lineage>
        <taxon>Eukaryota</taxon>
        <taxon>Metazoa</taxon>
        <taxon>Spiralia</taxon>
        <taxon>Lophotrochozoa</taxon>
        <taxon>Platyhelminthes</taxon>
        <taxon>Cestoda</taxon>
        <taxon>Eucestoda</taxon>
        <taxon>Cyclophyllidea</taxon>
        <taxon>Taeniidae</taxon>
        <taxon>Echinococcus</taxon>
    </lineage>
</organism>
<dbReference type="OrthoDB" id="5212574at2759"/>
<reference evidence="1" key="1">
    <citation type="journal article" date="2013" name="Nature">
        <title>The genomes of four tapeworm species reveal adaptations to parasitism.</title>
        <authorList>
            <person name="Tsai I.J."/>
            <person name="Zarowiecki M."/>
            <person name="Holroyd N."/>
            <person name="Garciarrubio A."/>
            <person name="Sanchez-Flores A."/>
            <person name="Brooks K.L."/>
            <person name="Tracey A."/>
            <person name="Bobes R.J."/>
            <person name="Fragoso G."/>
            <person name="Sciutto E."/>
            <person name="Aslett M."/>
            <person name="Beasley H."/>
            <person name="Bennett H.M."/>
            <person name="Cai J."/>
            <person name="Camicia F."/>
            <person name="Clark R."/>
            <person name="Cucher M."/>
            <person name="De Silva N."/>
            <person name="Day T.A."/>
            <person name="Deplazes P."/>
            <person name="Estrada K."/>
            <person name="Fernandez C."/>
            <person name="Holland P.W."/>
            <person name="Hou J."/>
            <person name="Hu S."/>
            <person name="Huckvale T."/>
            <person name="Hung S.S."/>
            <person name="Kamenetzky L."/>
            <person name="Keane J.A."/>
            <person name="Kiss F."/>
            <person name="Koziol U."/>
            <person name="Lambert O."/>
            <person name="Liu K."/>
            <person name="Luo X."/>
            <person name="Luo Y."/>
            <person name="Macchiaroli N."/>
            <person name="Nichol S."/>
            <person name="Paps J."/>
            <person name="Parkinson J."/>
            <person name="Pouchkina-Stantcheva N."/>
            <person name="Riddiford N."/>
            <person name="Rosenzvit M."/>
            <person name="Salinas G."/>
            <person name="Wasmuth J.D."/>
            <person name="Zamanian M."/>
            <person name="Zheng Y."/>
            <person name="Cai X."/>
            <person name="Soberon X."/>
            <person name="Olson P.D."/>
            <person name="Laclette J.P."/>
            <person name="Brehm K."/>
            <person name="Berriman M."/>
            <person name="Garciarrubio A."/>
            <person name="Bobes R.J."/>
            <person name="Fragoso G."/>
            <person name="Sanchez-Flores A."/>
            <person name="Estrada K."/>
            <person name="Cevallos M.A."/>
            <person name="Morett E."/>
            <person name="Gonzalez V."/>
            <person name="Portillo T."/>
            <person name="Ochoa-Leyva A."/>
            <person name="Jose M.V."/>
            <person name="Sciutto E."/>
            <person name="Landa A."/>
            <person name="Jimenez L."/>
            <person name="Valdes V."/>
            <person name="Carrero J.C."/>
            <person name="Larralde C."/>
            <person name="Morales-Montor J."/>
            <person name="Limon-Lason J."/>
            <person name="Soberon X."/>
            <person name="Laclette J.P."/>
        </authorList>
    </citation>
    <scope>NUCLEOTIDE SEQUENCE [LARGE SCALE GENOMIC DNA]</scope>
</reference>
<dbReference type="EMBL" id="LN902845">
    <property type="protein sequence ID" value="CUT99448.1"/>
    <property type="molecule type" value="Genomic_DNA"/>
</dbReference>
<dbReference type="EMBL" id="LN902845">
    <property type="protein sequence ID" value="CUT99445.1"/>
    <property type="molecule type" value="Genomic_DNA"/>
</dbReference>
<accession>U6HNX4</accession>
<dbReference type="Proteomes" id="UP000017246">
    <property type="component" value="Unassembled WGS sequence"/>
</dbReference>
<dbReference type="AlphaFoldDB" id="U6HNX4"/>
<evidence type="ECO:0000313" key="1">
    <source>
        <dbReference type="EMBL" id="CUT99448.1"/>
    </source>
</evidence>
<dbReference type="STRING" id="6211.U6HNX4"/>